<dbReference type="FunFam" id="3.30.70.330:FF:000862">
    <property type="entry name" value="RNA-binding protein 1"/>
    <property type="match status" value="1"/>
</dbReference>
<reference evidence="6" key="2">
    <citation type="submission" date="2018-05" db="EMBL/GenBank/DDBJ databases">
        <title>OpunRS2 (Oryza punctata Reference Sequence Version 2).</title>
        <authorList>
            <person name="Zhang J."/>
            <person name="Kudrna D."/>
            <person name="Lee S."/>
            <person name="Talag J."/>
            <person name="Welchert J."/>
            <person name="Wing R.A."/>
        </authorList>
    </citation>
    <scope>NUCLEOTIDE SEQUENCE [LARGE SCALE GENOMIC DNA]</scope>
</reference>
<dbReference type="AlphaFoldDB" id="A0A0E0LGM9"/>
<feature type="compositionally biased region" description="Polar residues" evidence="4">
    <location>
        <begin position="107"/>
        <end position="122"/>
    </location>
</feature>
<reference evidence="6" key="1">
    <citation type="submission" date="2015-04" db="UniProtKB">
        <authorList>
            <consortium name="EnsemblPlants"/>
        </authorList>
    </citation>
    <scope>IDENTIFICATION</scope>
</reference>
<name>A0A0E0LGM9_ORYPU</name>
<evidence type="ECO:0000256" key="1">
    <source>
        <dbReference type="ARBA" id="ARBA00022737"/>
    </source>
</evidence>
<keyword evidence="1" id="KW-0677">Repeat</keyword>
<feature type="domain" description="RRM" evidence="5">
    <location>
        <begin position="143"/>
        <end position="222"/>
    </location>
</feature>
<evidence type="ECO:0000313" key="7">
    <source>
        <dbReference type="Proteomes" id="UP000026962"/>
    </source>
</evidence>
<keyword evidence="2 3" id="KW-0694">RNA-binding</keyword>
<dbReference type="GO" id="GO:0006417">
    <property type="term" value="P:regulation of translation"/>
    <property type="evidence" value="ECO:0007669"/>
    <property type="project" value="TreeGrafter"/>
</dbReference>
<dbReference type="GO" id="GO:0003729">
    <property type="term" value="F:mRNA binding"/>
    <property type="evidence" value="ECO:0007669"/>
    <property type="project" value="TreeGrafter"/>
</dbReference>
<dbReference type="PROSITE" id="PS50102">
    <property type="entry name" value="RRM"/>
    <property type="match status" value="2"/>
</dbReference>
<dbReference type="InterPro" id="IPR000504">
    <property type="entry name" value="RRM_dom"/>
</dbReference>
<feature type="region of interest" description="Disordered" evidence="4">
    <location>
        <begin position="97"/>
        <end position="138"/>
    </location>
</feature>
<protein>
    <recommendedName>
        <fullName evidence="5">RRM domain-containing protein</fullName>
    </recommendedName>
</protein>
<evidence type="ECO:0000259" key="5">
    <source>
        <dbReference type="PROSITE" id="PS50102"/>
    </source>
</evidence>
<sequence length="397" mass="43444">MAAAAAAEEGAAGFVGERRKLFVGGIPTSAQEAELRGHFGQYGAVRSVIVMRDKETGHGRGFGFVEFEEEEDAARALGDGEHPRHLICGRVVDVKRARARPQRNQDDQSSQHQHLEQGQDQGHQPAPGSGTEDGGDSMNYASKKVFIGGLRDNITEEEFKTYFESFGTVTDVVVIYDSMTNRSRGFGFVTFDSEEAVRKVIEHSFHDLKGTRVEAKIAIPKDASYYRNGRGRGARNFGGRGHVGFDGPSYQPYNDRYGFYNSYNMPQPVPPHPYYPGVYYGTGGGYPYANAYSNMGVSANIPPGMMTRRPVYGAYPPMYPGYGVLYRGYAGAATSVQHDSNGGSDSKKDQTSVDVQEVDSAASVATKLEFMKLGQFTSKLMTPEFDILGTLNCEDLS</sequence>
<evidence type="ECO:0000256" key="4">
    <source>
        <dbReference type="SAM" id="MobiDB-lite"/>
    </source>
</evidence>
<feature type="domain" description="RRM" evidence="5">
    <location>
        <begin position="19"/>
        <end position="99"/>
    </location>
</feature>
<dbReference type="Gramene" id="OPUNC07G01730.4">
    <property type="protein sequence ID" value="OPUNC07G01730.4"/>
    <property type="gene ID" value="OPUNC07G01730"/>
</dbReference>
<evidence type="ECO:0000313" key="6">
    <source>
        <dbReference type="EnsemblPlants" id="OPUNC07G01730.4"/>
    </source>
</evidence>
<dbReference type="EnsemblPlants" id="OPUNC07G01730.4">
    <property type="protein sequence ID" value="OPUNC07G01730.4"/>
    <property type="gene ID" value="OPUNC07G01730"/>
</dbReference>
<organism evidence="6">
    <name type="scientific">Oryza punctata</name>
    <name type="common">Red rice</name>
    <dbReference type="NCBI Taxonomy" id="4537"/>
    <lineage>
        <taxon>Eukaryota</taxon>
        <taxon>Viridiplantae</taxon>
        <taxon>Streptophyta</taxon>
        <taxon>Embryophyta</taxon>
        <taxon>Tracheophyta</taxon>
        <taxon>Spermatophyta</taxon>
        <taxon>Magnoliopsida</taxon>
        <taxon>Liliopsida</taxon>
        <taxon>Poales</taxon>
        <taxon>Poaceae</taxon>
        <taxon>BOP clade</taxon>
        <taxon>Oryzoideae</taxon>
        <taxon>Oryzeae</taxon>
        <taxon>Oryzinae</taxon>
        <taxon>Oryza</taxon>
    </lineage>
</organism>
<accession>A0A0E0LGM9</accession>
<dbReference type="InterPro" id="IPR035979">
    <property type="entry name" value="RBD_domain_sf"/>
</dbReference>
<dbReference type="SMART" id="SM00360">
    <property type="entry name" value="RRM"/>
    <property type="match status" value="2"/>
</dbReference>
<keyword evidence="7" id="KW-1185">Reference proteome</keyword>
<dbReference type="PANTHER" id="PTHR48032">
    <property type="entry name" value="RNA-BINDING PROTEIN MUSASHI HOMOLOG RBP6"/>
    <property type="match status" value="1"/>
</dbReference>
<proteinExistence type="predicted"/>
<evidence type="ECO:0000256" key="2">
    <source>
        <dbReference type="ARBA" id="ARBA00022884"/>
    </source>
</evidence>
<dbReference type="InterPro" id="IPR012677">
    <property type="entry name" value="Nucleotide-bd_a/b_plait_sf"/>
</dbReference>
<dbReference type="PANTHER" id="PTHR48032:SF12">
    <property type="entry name" value="RRM DOMAIN-CONTAINING PROTEIN"/>
    <property type="match status" value="1"/>
</dbReference>
<dbReference type="FunFam" id="3.30.70.330:FF:000923">
    <property type="entry name" value="RNA-binding protein 1"/>
    <property type="match status" value="1"/>
</dbReference>
<dbReference type="HOGENOM" id="CLU_012062_1_2_1"/>
<evidence type="ECO:0000256" key="3">
    <source>
        <dbReference type="PROSITE-ProRule" id="PRU00176"/>
    </source>
</evidence>
<dbReference type="Gene3D" id="3.30.70.330">
    <property type="match status" value="2"/>
</dbReference>
<dbReference type="SUPFAM" id="SSF54928">
    <property type="entry name" value="RNA-binding domain, RBD"/>
    <property type="match status" value="2"/>
</dbReference>
<dbReference type="Proteomes" id="UP000026962">
    <property type="component" value="Chromosome 7"/>
</dbReference>
<dbReference type="Pfam" id="PF00076">
    <property type="entry name" value="RRM_1"/>
    <property type="match status" value="2"/>
</dbReference>